<name>A0A317D1Z4_9ACTN</name>
<dbReference type="EMBL" id="QGKR01000196">
    <property type="protein sequence ID" value="PWR08577.1"/>
    <property type="molecule type" value="Genomic_DNA"/>
</dbReference>
<dbReference type="Proteomes" id="UP000245410">
    <property type="component" value="Unassembled WGS sequence"/>
</dbReference>
<dbReference type="AlphaFoldDB" id="A0A317D1Z4"/>
<keyword evidence="2" id="KW-1185">Reference proteome</keyword>
<sequence>MLESVLARGRVAAEALMVDECVVEKVTGSTTDPDTGEVTDTYGPVYTGKCRVQQAAPSASDQRVGEADLLMVTRVLQLPVLTSTAVRAGHRVRLTGCVHDPGLVGRRFTIRAEFAKSHATSRRLGIEEATS</sequence>
<comment type="caution">
    <text evidence="1">The sequence shown here is derived from an EMBL/GenBank/DDBJ whole genome shotgun (WGS) entry which is preliminary data.</text>
</comment>
<dbReference type="OrthoDB" id="4955099at2"/>
<evidence type="ECO:0008006" key="3">
    <source>
        <dbReference type="Google" id="ProtNLM"/>
    </source>
</evidence>
<gene>
    <name evidence="1" type="ORF">DKT68_15280</name>
</gene>
<dbReference type="RefSeq" id="WP_109818076.1">
    <property type="nucleotide sequence ID" value="NZ_QGKR01000196.1"/>
</dbReference>
<organism evidence="1 2">
    <name type="scientific">Micromonospora acroterricola</name>
    <dbReference type="NCBI Taxonomy" id="2202421"/>
    <lineage>
        <taxon>Bacteria</taxon>
        <taxon>Bacillati</taxon>
        <taxon>Actinomycetota</taxon>
        <taxon>Actinomycetes</taxon>
        <taxon>Micromonosporales</taxon>
        <taxon>Micromonosporaceae</taxon>
        <taxon>Micromonospora</taxon>
    </lineage>
</organism>
<reference evidence="1 2" key="1">
    <citation type="submission" date="2018-05" db="EMBL/GenBank/DDBJ databases">
        <title>Micromonospora atacamensis sp. nov., a novel actinobacteria isolated from high altitude Atacama Desert soil.</title>
        <authorList>
            <person name="Carro L."/>
            <person name="Golinska P."/>
            <person name="Klenk H.-P."/>
            <person name="Goodfellow M."/>
        </authorList>
    </citation>
    <scope>NUCLEOTIDE SEQUENCE [LARGE SCALE GENOMIC DNA]</scope>
    <source>
        <strain evidence="1 2">5R2A7</strain>
    </source>
</reference>
<evidence type="ECO:0000313" key="1">
    <source>
        <dbReference type="EMBL" id="PWR08577.1"/>
    </source>
</evidence>
<evidence type="ECO:0000313" key="2">
    <source>
        <dbReference type="Proteomes" id="UP000245410"/>
    </source>
</evidence>
<accession>A0A317D1Z4</accession>
<proteinExistence type="predicted"/>
<dbReference type="Pfam" id="PF19586">
    <property type="entry name" value="DUF6093"/>
    <property type="match status" value="1"/>
</dbReference>
<protein>
    <recommendedName>
        <fullName evidence="3">Head-to-tail stopper</fullName>
    </recommendedName>
</protein>
<dbReference type="InterPro" id="IPR046075">
    <property type="entry name" value="DUF6093"/>
</dbReference>